<evidence type="ECO:0000313" key="5">
    <source>
        <dbReference type="Proteomes" id="UP000799436"/>
    </source>
</evidence>
<dbReference type="AlphaFoldDB" id="A0A6G1KXU7"/>
<sequence>MASEPFSLTPSTVNPPKHSTILISGGASGIGLATALYLHEPDNGNNIVILDRAAQPPAILKLTQSSRFLYISADITNWQSQRAAFAKAASHFGRLDAVFVNAGIGEMGEQIFTDHVDSQGELAKPDRRTIDVDIRAVGDSLKLAMYHLRNDVDPKTGRRKGSGKGKGGSIVMTASLAGYVASAGAPLYSAAKHGVVGYMRALKGDCAKVGVAISVIAPGITLTPIVSGVKPGQTVQEWGKIMAERGVPINDAETVALLVSHVFGLGMKANGSGYLIQANRIQEIEGGIAKTRGQWMGKEMLDLFRGGRNAPLFPNKL</sequence>
<dbReference type="Gene3D" id="3.40.50.720">
    <property type="entry name" value="NAD(P)-binding Rossmann-like Domain"/>
    <property type="match status" value="1"/>
</dbReference>
<name>A0A6G1KXU7_9PEZI</name>
<evidence type="ECO:0000256" key="1">
    <source>
        <dbReference type="ARBA" id="ARBA00006484"/>
    </source>
</evidence>
<accession>A0A6G1KXU7</accession>
<dbReference type="PRINTS" id="PR00081">
    <property type="entry name" value="GDHRDH"/>
</dbReference>
<dbReference type="EMBL" id="ML995897">
    <property type="protein sequence ID" value="KAF2765240.1"/>
    <property type="molecule type" value="Genomic_DNA"/>
</dbReference>
<dbReference type="SUPFAM" id="SSF51735">
    <property type="entry name" value="NAD(P)-binding Rossmann-fold domains"/>
    <property type="match status" value="1"/>
</dbReference>
<dbReference type="GO" id="GO:0016616">
    <property type="term" value="F:oxidoreductase activity, acting on the CH-OH group of donors, NAD or NADP as acceptor"/>
    <property type="evidence" value="ECO:0007669"/>
    <property type="project" value="TreeGrafter"/>
</dbReference>
<proteinExistence type="inferred from homology"/>
<gene>
    <name evidence="4" type="ORF">EJ03DRAFT_217474</name>
</gene>
<evidence type="ECO:0000256" key="3">
    <source>
        <dbReference type="RuleBase" id="RU000363"/>
    </source>
</evidence>
<dbReference type="PANTHER" id="PTHR44229:SF4">
    <property type="entry name" value="15-HYDROXYPROSTAGLANDIN DEHYDROGENASE [NAD(+)]"/>
    <property type="match status" value="1"/>
</dbReference>
<dbReference type="OrthoDB" id="37659at2759"/>
<dbReference type="InterPro" id="IPR002347">
    <property type="entry name" value="SDR_fam"/>
</dbReference>
<keyword evidence="2" id="KW-0560">Oxidoreductase</keyword>
<dbReference type="Proteomes" id="UP000799436">
    <property type="component" value="Unassembled WGS sequence"/>
</dbReference>
<keyword evidence="5" id="KW-1185">Reference proteome</keyword>
<dbReference type="PRINTS" id="PR00080">
    <property type="entry name" value="SDRFAMILY"/>
</dbReference>
<comment type="similarity">
    <text evidence="1 3">Belongs to the short-chain dehydrogenases/reductases (SDR) family.</text>
</comment>
<reference evidence="4" key="1">
    <citation type="journal article" date="2020" name="Stud. Mycol.">
        <title>101 Dothideomycetes genomes: a test case for predicting lifestyles and emergence of pathogens.</title>
        <authorList>
            <person name="Haridas S."/>
            <person name="Albert R."/>
            <person name="Binder M."/>
            <person name="Bloem J."/>
            <person name="Labutti K."/>
            <person name="Salamov A."/>
            <person name="Andreopoulos B."/>
            <person name="Baker S."/>
            <person name="Barry K."/>
            <person name="Bills G."/>
            <person name="Bluhm B."/>
            <person name="Cannon C."/>
            <person name="Castanera R."/>
            <person name="Culley D."/>
            <person name="Daum C."/>
            <person name="Ezra D."/>
            <person name="Gonzalez J."/>
            <person name="Henrissat B."/>
            <person name="Kuo A."/>
            <person name="Liang C."/>
            <person name="Lipzen A."/>
            <person name="Lutzoni F."/>
            <person name="Magnuson J."/>
            <person name="Mondo S."/>
            <person name="Nolan M."/>
            <person name="Ohm R."/>
            <person name="Pangilinan J."/>
            <person name="Park H.-J."/>
            <person name="Ramirez L."/>
            <person name="Alfaro M."/>
            <person name="Sun H."/>
            <person name="Tritt A."/>
            <person name="Yoshinaga Y."/>
            <person name="Zwiers L.-H."/>
            <person name="Turgeon B."/>
            <person name="Goodwin S."/>
            <person name="Spatafora J."/>
            <person name="Crous P."/>
            <person name="Grigoriev I."/>
        </authorList>
    </citation>
    <scope>NUCLEOTIDE SEQUENCE</scope>
    <source>
        <strain evidence="4">CBS 116005</strain>
    </source>
</reference>
<dbReference type="InterPro" id="IPR036291">
    <property type="entry name" value="NAD(P)-bd_dom_sf"/>
</dbReference>
<organism evidence="4 5">
    <name type="scientific">Teratosphaeria nubilosa</name>
    <dbReference type="NCBI Taxonomy" id="161662"/>
    <lineage>
        <taxon>Eukaryota</taxon>
        <taxon>Fungi</taxon>
        <taxon>Dikarya</taxon>
        <taxon>Ascomycota</taxon>
        <taxon>Pezizomycotina</taxon>
        <taxon>Dothideomycetes</taxon>
        <taxon>Dothideomycetidae</taxon>
        <taxon>Mycosphaerellales</taxon>
        <taxon>Teratosphaeriaceae</taxon>
        <taxon>Teratosphaeria</taxon>
    </lineage>
</organism>
<dbReference type="Pfam" id="PF00106">
    <property type="entry name" value="adh_short"/>
    <property type="match status" value="1"/>
</dbReference>
<protein>
    <submittedName>
        <fullName evidence="4">NAD(P)-binding protein</fullName>
    </submittedName>
</protein>
<evidence type="ECO:0000256" key="2">
    <source>
        <dbReference type="ARBA" id="ARBA00023002"/>
    </source>
</evidence>
<dbReference type="PANTHER" id="PTHR44229">
    <property type="entry name" value="15-HYDROXYPROSTAGLANDIN DEHYDROGENASE [NAD(+)]"/>
    <property type="match status" value="1"/>
</dbReference>
<dbReference type="GO" id="GO:0005737">
    <property type="term" value="C:cytoplasm"/>
    <property type="evidence" value="ECO:0007669"/>
    <property type="project" value="TreeGrafter"/>
</dbReference>
<evidence type="ECO:0000313" key="4">
    <source>
        <dbReference type="EMBL" id="KAF2765240.1"/>
    </source>
</evidence>